<dbReference type="InterPro" id="IPR020849">
    <property type="entry name" value="Small_GTPase_Ras-type"/>
</dbReference>
<dbReference type="SUPFAM" id="SSF52540">
    <property type="entry name" value="P-loop containing nucleoside triphosphate hydrolases"/>
    <property type="match status" value="1"/>
</dbReference>
<dbReference type="PANTHER" id="PTHR24070">
    <property type="entry name" value="RAS, DI-RAS, AND RHEB FAMILY MEMBERS OF SMALL GTPASE SUPERFAMILY"/>
    <property type="match status" value="1"/>
</dbReference>
<protein>
    <submittedName>
        <fullName evidence="4">Uncharacterized protein</fullName>
    </submittedName>
</protein>
<dbReference type="InterPro" id="IPR001806">
    <property type="entry name" value="Small_GTPase"/>
</dbReference>
<sequence length="288" mass="32634">MSRISFDPNLKEWPLRCFDRSCARICVMGDIGVGKTSLILRWLRGVFEHFEQGAYSEDLYHRSLLMHELHKKNGMEEDDFIDEGDDNLKKYSALDVQILDCDYVDMTYDSVELVTAQIKQCDAFVLCFEPTSRESFENLNGLFHKIVENAENPSITICLTKSDLYLDSEIKIDEVAERLGALGYSMDDDYEEVSAKTGENVDQLFYSVLRKISQYKKQARMAYRKQAVETGEVQDATPSLLQSTPSPSPSLQSAKLTAPARVAAPRSVAARPDEEEKHKQKNACCVIC</sequence>
<dbReference type="GO" id="GO:0016020">
    <property type="term" value="C:membrane"/>
    <property type="evidence" value="ECO:0007669"/>
    <property type="project" value="InterPro"/>
</dbReference>
<name>G8ZVF9_TORDE</name>
<dbReference type="PRINTS" id="PR00449">
    <property type="entry name" value="RASTRNSFRMNG"/>
</dbReference>
<dbReference type="SMART" id="SM00174">
    <property type="entry name" value="RHO"/>
    <property type="match status" value="1"/>
</dbReference>
<evidence type="ECO:0000313" key="5">
    <source>
        <dbReference type="Proteomes" id="UP000005627"/>
    </source>
</evidence>
<keyword evidence="5" id="KW-1185">Reference proteome</keyword>
<dbReference type="OrthoDB" id="25896at2759"/>
<dbReference type="InterPro" id="IPR027417">
    <property type="entry name" value="P-loop_NTPase"/>
</dbReference>
<dbReference type="HOGENOM" id="CLU_967046_0_0_1"/>
<proteinExistence type="predicted"/>
<feature type="region of interest" description="Disordered" evidence="3">
    <location>
        <begin position="233"/>
        <end position="281"/>
    </location>
</feature>
<gene>
    <name evidence="4" type="primary">TDEL0E03600</name>
    <name evidence="4" type="ORF">TDEL_0E03600</name>
</gene>
<dbReference type="SMART" id="SM00173">
    <property type="entry name" value="RAS"/>
    <property type="match status" value="1"/>
</dbReference>
<dbReference type="Gene3D" id="3.40.50.300">
    <property type="entry name" value="P-loop containing nucleotide triphosphate hydrolases"/>
    <property type="match status" value="1"/>
</dbReference>
<dbReference type="KEGG" id="tdl:TDEL_0E03600"/>
<dbReference type="EMBL" id="HE616746">
    <property type="protein sequence ID" value="CCE92603.1"/>
    <property type="molecule type" value="Genomic_DNA"/>
</dbReference>
<dbReference type="GO" id="GO:0003924">
    <property type="term" value="F:GTPase activity"/>
    <property type="evidence" value="ECO:0007669"/>
    <property type="project" value="InterPro"/>
</dbReference>
<dbReference type="RefSeq" id="XP_003681814.1">
    <property type="nucleotide sequence ID" value="XM_003681766.1"/>
</dbReference>
<dbReference type="FunCoup" id="G8ZVF9">
    <property type="interactions" value="146"/>
</dbReference>
<evidence type="ECO:0000256" key="3">
    <source>
        <dbReference type="SAM" id="MobiDB-lite"/>
    </source>
</evidence>
<accession>G8ZVF9</accession>
<evidence type="ECO:0000256" key="2">
    <source>
        <dbReference type="ARBA" id="ARBA00023134"/>
    </source>
</evidence>
<evidence type="ECO:0000313" key="4">
    <source>
        <dbReference type="EMBL" id="CCE92603.1"/>
    </source>
</evidence>
<dbReference type="AlphaFoldDB" id="G8ZVF9"/>
<organism evidence="4 5">
    <name type="scientific">Torulaspora delbrueckii</name>
    <name type="common">Yeast</name>
    <name type="synonym">Candida colliculosa</name>
    <dbReference type="NCBI Taxonomy" id="4950"/>
    <lineage>
        <taxon>Eukaryota</taxon>
        <taxon>Fungi</taxon>
        <taxon>Dikarya</taxon>
        <taxon>Ascomycota</taxon>
        <taxon>Saccharomycotina</taxon>
        <taxon>Saccharomycetes</taxon>
        <taxon>Saccharomycetales</taxon>
        <taxon>Saccharomycetaceae</taxon>
        <taxon>Torulaspora</taxon>
    </lineage>
</organism>
<dbReference type="GO" id="GO:0005525">
    <property type="term" value="F:GTP binding"/>
    <property type="evidence" value="ECO:0007669"/>
    <property type="project" value="UniProtKB-KW"/>
</dbReference>
<feature type="compositionally biased region" description="Low complexity" evidence="3">
    <location>
        <begin position="237"/>
        <end position="270"/>
    </location>
</feature>
<dbReference type="GO" id="GO:0007165">
    <property type="term" value="P:signal transduction"/>
    <property type="evidence" value="ECO:0007669"/>
    <property type="project" value="InterPro"/>
</dbReference>
<evidence type="ECO:0000256" key="1">
    <source>
        <dbReference type="ARBA" id="ARBA00022741"/>
    </source>
</evidence>
<keyword evidence="2" id="KW-0342">GTP-binding</keyword>
<dbReference type="GeneID" id="11504004"/>
<dbReference type="STRING" id="1076872.G8ZVF9"/>
<dbReference type="Proteomes" id="UP000005627">
    <property type="component" value="Chromosome 5"/>
</dbReference>
<dbReference type="InParanoid" id="G8ZVF9"/>
<dbReference type="PROSITE" id="PS51419">
    <property type="entry name" value="RAB"/>
    <property type="match status" value="1"/>
</dbReference>
<dbReference type="PROSITE" id="PS51421">
    <property type="entry name" value="RAS"/>
    <property type="match status" value="1"/>
</dbReference>
<dbReference type="eggNOG" id="KOG0093">
    <property type="taxonomic scope" value="Eukaryota"/>
</dbReference>
<keyword evidence="1" id="KW-0547">Nucleotide-binding</keyword>
<dbReference type="SMART" id="SM00175">
    <property type="entry name" value="RAB"/>
    <property type="match status" value="1"/>
</dbReference>
<reference evidence="4 5" key="1">
    <citation type="journal article" date="2011" name="Proc. Natl. Acad. Sci. U.S.A.">
        <title>Evolutionary erosion of yeast sex chromosomes by mating-type switching accidents.</title>
        <authorList>
            <person name="Gordon J.L."/>
            <person name="Armisen D."/>
            <person name="Proux-Wera E."/>
            <person name="Oheigeartaigh S.S."/>
            <person name="Byrne K.P."/>
            <person name="Wolfe K.H."/>
        </authorList>
    </citation>
    <scope>NUCLEOTIDE SEQUENCE [LARGE SCALE GENOMIC DNA]</scope>
    <source>
        <strain evidence="5">ATCC 10662 / CBS 1146 / NBRC 0425 / NCYC 2629 / NRRL Y-866</strain>
    </source>
</reference>
<dbReference type="Pfam" id="PF00071">
    <property type="entry name" value="Ras"/>
    <property type="match status" value="1"/>
</dbReference>